<dbReference type="InterPro" id="IPR036388">
    <property type="entry name" value="WH-like_DNA-bd_sf"/>
</dbReference>
<dbReference type="Pfam" id="PF12802">
    <property type="entry name" value="MarR_2"/>
    <property type="match status" value="1"/>
</dbReference>
<evidence type="ECO:0000313" key="4">
    <source>
        <dbReference type="Proteomes" id="UP001617351"/>
    </source>
</evidence>
<evidence type="ECO:0000259" key="2">
    <source>
        <dbReference type="PROSITE" id="PS50995"/>
    </source>
</evidence>
<evidence type="ECO:0000256" key="1">
    <source>
        <dbReference type="SAM" id="MobiDB-lite"/>
    </source>
</evidence>
<feature type="domain" description="HTH marR-type" evidence="2">
    <location>
        <begin position="1"/>
        <end position="145"/>
    </location>
</feature>
<evidence type="ECO:0000313" key="3">
    <source>
        <dbReference type="EMBL" id="MFJ2821139.1"/>
    </source>
</evidence>
<dbReference type="SUPFAM" id="SSF46785">
    <property type="entry name" value="Winged helix' DNA-binding domain"/>
    <property type="match status" value="1"/>
</dbReference>
<feature type="compositionally biased region" description="Low complexity" evidence="1">
    <location>
        <begin position="165"/>
        <end position="176"/>
    </location>
</feature>
<dbReference type="InterPro" id="IPR000835">
    <property type="entry name" value="HTH_MarR-typ"/>
</dbReference>
<reference evidence="3 4" key="1">
    <citation type="submission" date="2024-10" db="EMBL/GenBank/DDBJ databases">
        <title>The Natural Products Discovery Center: Release of the First 8490 Sequenced Strains for Exploring Actinobacteria Biosynthetic Diversity.</title>
        <authorList>
            <person name="Kalkreuter E."/>
            <person name="Kautsar S.A."/>
            <person name="Yang D."/>
            <person name="Bader C.D."/>
            <person name="Teijaro C.N."/>
            <person name="Fluegel L."/>
            <person name="Davis C.M."/>
            <person name="Simpson J.R."/>
            <person name="Lauterbach L."/>
            <person name="Steele A.D."/>
            <person name="Gui C."/>
            <person name="Meng S."/>
            <person name="Li G."/>
            <person name="Viehrig K."/>
            <person name="Ye F."/>
            <person name="Su P."/>
            <person name="Kiefer A.F."/>
            <person name="Nichols A."/>
            <person name="Cepeda A.J."/>
            <person name="Yan W."/>
            <person name="Fan B."/>
            <person name="Jiang Y."/>
            <person name="Adhikari A."/>
            <person name="Zheng C.-J."/>
            <person name="Schuster L."/>
            <person name="Cowan T.M."/>
            <person name="Smanski M.J."/>
            <person name="Chevrette M.G."/>
            <person name="De Carvalho L.P.S."/>
            <person name="Shen B."/>
        </authorList>
    </citation>
    <scope>NUCLEOTIDE SEQUENCE [LARGE SCALE GENOMIC DNA]</scope>
    <source>
        <strain evidence="3 4">NPDC087220</strain>
    </source>
</reference>
<keyword evidence="4" id="KW-1185">Reference proteome</keyword>
<dbReference type="PANTHER" id="PTHR33164:SF106">
    <property type="entry name" value="TRANSCRIPTIONAL REGULATORY PROTEIN"/>
    <property type="match status" value="1"/>
</dbReference>
<accession>A0ABW8ED42</accession>
<sequence length="191" mass="20057">MQGKPRPPATAAEAISRMDSYVALGLIGQQEVAQLLGLNVTDLTCFGHILGAGAEPLSAGDLAALTNLTTGAVTGVLNRLERAGFAERRPDPADRRRVRVVAVPEAAQRVIAVYQPFYDRLGRLFAQYTPDEVAVIADWFDRAAAEAREHLDRLRSGGAAALAGHAAADAPGGASAPMVKSPFSRPEEGSA</sequence>
<dbReference type="RefSeq" id="WP_402378775.1">
    <property type="nucleotide sequence ID" value="NZ_JBIUYY010000003.1"/>
</dbReference>
<dbReference type="EMBL" id="JBIUYY010000003">
    <property type="protein sequence ID" value="MFJ2821139.1"/>
    <property type="molecule type" value="Genomic_DNA"/>
</dbReference>
<dbReference type="Proteomes" id="UP001617351">
    <property type="component" value="Unassembled WGS sequence"/>
</dbReference>
<proteinExistence type="predicted"/>
<dbReference type="InterPro" id="IPR036390">
    <property type="entry name" value="WH_DNA-bd_sf"/>
</dbReference>
<gene>
    <name evidence="3" type="ORF">ACIO7M_08510</name>
</gene>
<feature type="region of interest" description="Disordered" evidence="1">
    <location>
        <begin position="165"/>
        <end position="191"/>
    </location>
</feature>
<organism evidence="3 4">
    <name type="scientific">Streptomyces toxytricini</name>
    <name type="common">Actinomyces toxytricini</name>
    <dbReference type="NCBI Taxonomy" id="67369"/>
    <lineage>
        <taxon>Bacteria</taxon>
        <taxon>Bacillati</taxon>
        <taxon>Actinomycetota</taxon>
        <taxon>Actinomycetes</taxon>
        <taxon>Kitasatosporales</taxon>
        <taxon>Streptomycetaceae</taxon>
        <taxon>Streptomyces</taxon>
    </lineage>
</organism>
<dbReference type="Gene3D" id="1.10.10.10">
    <property type="entry name" value="Winged helix-like DNA-binding domain superfamily/Winged helix DNA-binding domain"/>
    <property type="match status" value="1"/>
</dbReference>
<dbReference type="InterPro" id="IPR039422">
    <property type="entry name" value="MarR/SlyA-like"/>
</dbReference>
<name>A0ABW8ED42_STRT5</name>
<dbReference type="SMART" id="SM00347">
    <property type="entry name" value="HTH_MARR"/>
    <property type="match status" value="1"/>
</dbReference>
<protein>
    <submittedName>
        <fullName evidence="3">MarR family transcriptional regulator</fullName>
    </submittedName>
</protein>
<dbReference type="PANTHER" id="PTHR33164">
    <property type="entry name" value="TRANSCRIPTIONAL REGULATOR, MARR FAMILY"/>
    <property type="match status" value="1"/>
</dbReference>
<comment type="caution">
    <text evidence="3">The sequence shown here is derived from an EMBL/GenBank/DDBJ whole genome shotgun (WGS) entry which is preliminary data.</text>
</comment>
<dbReference type="PROSITE" id="PS50995">
    <property type="entry name" value="HTH_MARR_2"/>
    <property type="match status" value="1"/>
</dbReference>